<dbReference type="InterPro" id="IPR012674">
    <property type="entry name" value="Calycin"/>
</dbReference>
<protein>
    <submittedName>
        <fullName evidence="3">Phycocyanobilin lyase subunit CpcS</fullName>
    </submittedName>
</protein>
<accession>A0A5J4YSP0</accession>
<dbReference type="InterPro" id="IPR018536">
    <property type="entry name" value="CpcS/CpeS"/>
</dbReference>
<dbReference type="Gene3D" id="2.40.128.20">
    <property type="match status" value="1"/>
</dbReference>
<sequence>MAFVGSVCVWYGGARGACAGTGTGADAPRHAQFVQHASSSARLRAARTSRRGCGRRVTVAMAGSKDDLEALKSSLKMDWPEELLEQYVNSDYFKAQSKPRIGAADASAAGTTLPASEKVRVKDAMEFFRKREGQWTSWRVTHHLAFRRAETGESNISMQCLEADDERIRELCVAHELPENQAVGGCYVTWKAQMGWDQEGESHEGSTVFALVPDEGSNGRRGRILRDRGYAEIVQIAGTYFLDDGDDLNLVTPYDGGEVVEKFAFDGPDIVNRVSTVKRFGGYANSTFATERRRGFGVPDPELELTIDEFSILDPASDTSGADDALAAPMYGARARSRTYGRGVSSVSDAAKRMAAQGPPSMRSAFSSGFGSSESASDNAASTTTPSAGGEDAVRAPPARGPPSVRSAFSSGFSGSSSSNINISKNNTDRDPSSQDRTQ</sequence>
<evidence type="ECO:0000313" key="3">
    <source>
        <dbReference type="EMBL" id="KAA8494419.1"/>
    </source>
</evidence>
<feature type="compositionally biased region" description="Low complexity" evidence="2">
    <location>
        <begin position="364"/>
        <end position="377"/>
    </location>
</feature>
<dbReference type="Proteomes" id="UP000324585">
    <property type="component" value="Unassembled WGS sequence"/>
</dbReference>
<gene>
    <name evidence="3" type="ORF">FVE85_2660</name>
</gene>
<evidence type="ECO:0000256" key="2">
    <source>
        <dbReference type="SAM" id="MobiDB-lite"/>
    </source>
</evidence>
<reference evidence="4" key="1">
    <citation type="journal article" date="2019" name="Nat. Commun.">
        <title>Expansion of phycobilisome linker gene families in mesophilic red algae.</title>
        <authorList>
            <person name="Lee J."/>
            <person name="Kim D."/>
            <person name="Bhattacharya D."/>
            <person name="Yoon H.S."/>
        </authorList>
    </citation>
    <scope>NUCLEOTIDE SEQUENCE [LARGE SCALE GENOMIC DNA]</scope>
    <source>
        <strain evidence="4">CCMP 1328</strain>
    </source>
</reference>
<evidence type="ECO:0000256" key="1">
    <source>
        <dbReference type="ARBA" id="ARBA00023239"/>
    </source>
</evidence>
<name>A0A5J4YSP0_PORPP</name>
<keyword evidence="4" id="KW-1185">Reference proteome</keyword>
<keyword evidence="1 3" id="KW-0456">Lyase</keyword>
<feature type="compositionally biased region" description="Low complexity" evidence="2">
    <location>
        <begin position="409"/>
        <end position="424"/>
    </location>
</feature>
<feature type="compositionally biased region" description="Basic and acidic residues" evidence="2">
    <location>
        <begin position="427"/>
        <end position="439"/>
    </location>
</feature>
<comment type="caution">
    <text evidence="3">The sequence shown here is derived from an EMBL/GenBank/DDBJ whole genome shotgun (WGS) entry which is preliminary data.</text>
</comment>
<feature type="compositionally biased region" description="Polar residues" evidence="2">
    <location>
        <begin position="378"/>
        <end position="387"/>
    </location>
</feature>
<dbReference type="CDD" id="cd19433">
    <property type="entry name" value="lipocalin_CpcS-CpeS"/>
    <property type="match status" value="1"/>
</dbReference>
<dbReference type="GO" id="GO:0016829">
    <property type="term" value="F:lyase activity"/>
    <property type="evidence" value="ECO:0007669"/>
    <property type="project" value="UniProtKB-KW"/>
</dbReference>
<organism evidence="3 4">
    <name type="scientific">Porphyridium purpureum</name>
    <name type="common">Red alga</name>
    <name type="synonym">Porphyridium cruentum</name>
    <dbReference type="NCBI Taxonomy" id="35688"/>
    <lineage>
        <taxon>Eukaryota</taxon>
        <taxon>Rhodophyta</taxon>
        <taxon>Bangiophyceae</taxon>
        <taxon>Porphyridiales</taxon>
        <taxon>Porphyridiaceae</taxon>
        <taxon>Porphyridium</taxon>
    </lineage>
</organism>
<dbReference type="OrthoDB" id="5502at2759"/>
<dbReference type="HAMAP" id="MF_01459">
    <property type="entry name" value="Chrphore_lyase_CpxS"/>
    <property type="match status" value="1"/>
</dbReference>
<dbReference type="Pfam" id="PF09367">
    <property type="entry name" value="CpeS"/>
    <property type="match status" value="1"/>
</dbReference>
<dbReference type="AlphaFoldDB" id="A0A5J4YSP0"/>
<proteinExistence type="inferred from homology"/>
<dbReference type="EMBL" id="VRMN01000004">
    <property type="protein sequence ID" value="KAA8494419.1"/>
    <property type="molecule type" value="Genomic_DNA"/>
</dbReference>
<evidence type="ECO:0000313" key="4">
    <source>
        <dbReference type="Proteomes" id="UP000324585"/>
    </source>
</evidence>
<feature type="region of interest" description="Disordered" evidence="2">
    <location>
        <begin position="351"/>
        <end position="439"/>
    </location>
</feature>
<dbReference type="SMR" id="A0A5J4YSP0"/>